<proteinExistence type="predicted"/>
<dbReference type="Gene3D" id="1.10.555.10">
    <property type="entry name" value="Rho GTPase activation protein"/>
    <property type="match status" value="1"/>
</dbReference>
<evidence type="ECO:0000256" key="5">
    <source>
        <dbReference type="SAM" id="MobiDB-lite"/>
    </source>
</evidence>
<evidence type="ECO:0000259" key="8">
    <source>
        <dbReference type="PROSITE" id="PS50238"/>
    </source>
</evidence>
<dbReference type="GO" id="GO:0005737">
    <property type="term" value="C:cytoplasm"/>
    <property type="evidence" value="ECO:0007669"/>
    <property type="project" value="TreeGrafter"/>
</dbReference>
<dbReference type="Pfam" id="PF00169">
    <property type="entry name" value="PH"/>
    <property type="match status" value="1"/>
</dbReference>
<keyword evidence="10" id="KW-1185">Reference proteome</keyword>
<feature type="region of interest" description="Disordered" evidence="5">
    <location>
        <begin position="406"/>
        <end position="485"/>
    </location>
</feature>
<keyword evidence="1 3" id="KW-0728">SH3 domain</keyword>
<keyword evidence="2" id="KW-0343">GTPase activation</keyword>
<evidence type="ECO:0000313" key="9">
    <source>
        <dbReference type="EMBL" id="KAJ5071318.1"/>
    </source>
</evidence>
<dbReference type="CDD" id="cd00159">
    <property type="entry name" value="RhoGAP"/>
    <property type="match status" value="1"/>
</dbReference>
<dbReference type="PANTHER" id="PTHR23176:SF129">
    <property type="entry name" value="RHO GTPASE ACTIVATING PROTEIN AT 16F, ISOFORM E-RELATED"/>
    <property type="match status" value="1"/>
</dbReference>
<evidence type="ECO:0000256" key="2">
    <source>
        <dbReference type="ARBA" id="ARBA00022468"/>
    </source>
</evidence>
<dbReference type="InterPro" id="IPR011993">
    <property type="entry name" value="PH-like_dom_sf"/>
</dbReference>
<dbReference type="SMART" id="SM00326">
    <property type="entry name" value="SH3"/>
    <property type="match status" value="1"/>
</dbReference>
<accession>A0A9Q0LH17</accession>
<evidence type="ECO:0000256" key="4">
    <source>
        <dbReference type="SAM" id="Coils"/>
    </source>
</evidence>
<organism evidence="9 10">
    <name type="scientific">Anaeramoeba ignava</name>
    <name type="common">Anaerobic marine amoeba</name>
    <dbReference type="NCBI Taxonomy" id="1746090"/>
    <lineage>
        <taxon>Eukaryota</taxon>
        <taxon>Metamonada</taxon>
        <taxon>Anaeramoebidae</taxon>
        <taxon>Anaeramoeba</taxon>
    </lineage>
</organism>
<dbReference type="InterPro" id="IPR036028">
    <property type="entry name" value="SH3-like_dom_sf"/>
</dbReference>
<dbReference type="Pfam" id="PF00018">
    <property type="entry name" value="SH3_1"/>
    <property type="match status" value="1"/>
</dbReference>
<dbReference type="InterPro" id="IPR008936">
    <property type="entry name" value="Rho_GTPase_activation_prot"/>
</dbReference>
<evidence type="ECO:0000256" key="3">
    <source>
        <dbReference type="PROSITE-ProRule" id="PRU00192"/>
    </source>
</evidence>
<dbReference type="AlphaFoldDB" id="A0A9Q0LH17"/>
<feature type="compositionally biased region" description="Polar residues" evidence="5">
    <location>
        <begin position="442"/>
        <end position="453"/>
    </location>
</feature>
<dbReference type="EMBL" id="JAPDFW010000089">
    <property type="protein sequence ID" value="KAJ5071318.1"/>
    <property type="molecule type" value="Genomic_DNA"/>
</dbReference>
<evidence type="ECO:0000313" key="10">
    <source>
        <dbReference type="Proteomes" id="UP001149090"/>
    </source>
</evidence>
<feature type="compositionally biased region" description="Polar residues" evidence="5">
    <location>
        <begin position="406"/>
        <end position="430"/>
    </location>
</feature>
<dbReference type="SMART" id="SM00233">
    <property type="entry name" value="PH"/>
    <property type="match status" value="1"/>
</dbReference>
<dbReference type="SUPFAM" id="SSF50729">
    <property type="entry name" value="PH domain-like"/>
    <property type="match status" value="1"/>
</dbReference>
<dbReference type="PROSITE" id="PS50002">
    <property type="entry name" value="SH3"/>
    <property type="match status" value="1"/>
</dbReference>
<comment type="caution">
    <text evidence="9">The sequence shown here is derived from an EMBL/GenBank/DDBJ whole genome shotgun (WGS) entry which is preliminary data.</text>
</comment>
<dbReference type="PROSITE" id="PS50238">
    <property type="entry name" value="RHOGAP"/>
    <property type="match status" value="1"/>
</dbReference>
<gene>
    <name evidence="9" type="ORF">M0811_10380</name>
</gene>
<dbReference type="InterPro" id="IPR000198">
    <property type="entry name" value="RhoGAP_dom"/>
</dbReference>
<dbReference type="CDD" id="cd00174">
    <property type="entry name" value="SH3"/>
    <property type="match status" value="1"/>
</dbReference>
<reference evidence="9" key="1">
    <citation type="submission" date="2022-10" db="EMBL/GenBank/DDBJ databases">
        <title>Novel sulphate-reducing endosymbionts in the free-living metamonad Anaeramoeba.</title>
        <authorList>
            <person name="Jerlstrom-Hultqvist J."/>
            <person name="Cepicka I."/>
            <person name="Gallot-Lavallee L."/>
            <person name="Salas-Leiva D."/>
            <person name="Curtis B.A."/>
            <person name="Zahonova K."/>
            <person name="Pipaliya S."/>
            <person name="Dacks J."/>
            <person name="Roger A.J."/>
        </authorList>
    </citation>
    <scope>NUCLEOTIDE SEQUENCE</scope>
    <source>
        <strain evidence="9">BMAN</strain>
    </source>
</reference>
<dbReference type="PRINTS" id="PR00452">
    <property type="entry name" value="SH3DOMAIN"/>
</dbReference>
<dbReference type="InterPro" id="IPR050729">
    <property type="entry name" value="Rho-GAP"/>
</dbReference>
<dbReference type="Pfam" id="PF00620">
    <property type="entry name" value="RhoGAP"/>
    <property type="match status" value="1"/>
</dbReference>
<evidence type="ECO:0000256" key="1">
    <source>
        <dbReference type="ARBA" id="ARBA00022443"/>
    </source>
</evidence>
<feature type="domain" description="Rho-GAP" evidence="8">
    <location>
        <begin position="77"/>
        <end position="278"/>
    </location>
</feature>
<dbReference type="Proteomes" id="UP001149090">
    <property type="component" value="Unassembled WGS sequence"/>
</dbReference>
<dbReference type="PANTHER" id="PTHR23176">
    <property type="entry name" value="RHO/RAC/CDC GTPASE-ACTIVATING PROTEIN"/>
    <property type="match status" value="1"/>
</dbReference>
<name>A0A9Q0LH17_ANAIG</name>
<dbReference type="PROSITE" id="PS50003">
    <property type="entry name" value="PH_DOMAIN"/>
    <property type="match status" value="1"/>
</dbReference>
<sequence length="562" mass="64574">MSKSAWNPIGLPTKEGFLTKQGGRVKNWKKRYFVLKDGYLFYFKSKNDFKPCGEISLEGINRPDADVSNGHYVYNIAALSELQKHGWITAIEKEINGKLIPLVVEKVIEFVRDPKTKALQTEGIFRLSGASSEVKQLVERFDKGEDVDLYPEKDLHAVAGLLKLFLRELPIPLLTFDLYPQFQQALAQPDQKKVNESLHNCINLLEPENRETLKALIEFLTEIPKYSQENKMGIRNVAVVFGPNLIRRENPTTMQVVEDATFQESLCKTFIENYEDIFAQTDKEKEESQKISEEKKNIQGNSDLISQLKQKQQQKQSQQKSKAIVEFVQAAHDYKSQDPNQLSLAKGEIITVILKYESGWWKGMNSKNQQGFFPSNYTQPYEPKGENYIDTQNPSEKQTITADQVLTMPQKSITPTQRRPNSPTRRQVSPQFGDIKPKILPNQLNRGRSGTPRSQKERQPIKDTNEQIVTSPKMRRQSPLLRDDPVQSQLDDKDLLSDTSVAQTEQSLNNFLTQFKSTKFDESSRAPLENMLETLVNEVIFLKKELMKERNERKKLENSINN</sequence>
<feature type="domain" description="PH" evidence="7">
    <location>
        <begin position="11"/>
        <end position="96"/>
    </location>
</feature>
<dbReference type="GO" id="GO:0007165">
    <property type="term" value="P:signal transduction"/>
    <property type="evidence" value="ECO:0007669"/>
    <property type="project" value="InterPro"/>
</dbReference>
<evidence type="ECO:0000259" key="7">
    <source>
        <dbReference type="PROSITE" id="PS50003"/>
    </source>
</evidence>
<dbReference type="InterPro" id="IPR001452">
    <property type="entry name" value="SH3_domain"/>
</dbReference>
<dbReference type="SMART" id="SM00324">
    <property type="entry name" value="RhoGAP"/>
    <property type="match status" value="1"/>
</dbReference>
<evidence type="ECO:0000259" key="6">
    <source>
        <dbReference type="PROSITE" id="PS50002"/>
    </source>
</evidence>
<dbReference type="GO" id="GO:0005096">
    <property type="term" value="F:GTPase activator activity"/>
    <property type="evidence" value="ECO:0007669"/>
    <property type="project" value="UniProtKB-KW"/>
</dbReference>
<feature type="domain" description="SH3" evidence="6">
    <location>
        <begin position="323"/>
        <end position="383"/>
    </location>
</feature>
<dbReference type="Gene3D" id="2.30.30.40">
    <property type="entry name" value="SH3 Domains"/>
    <property type="match status" value="1"/>
</dbReference>
<dbReference type="OrthoDB" id="3196451at2759"/>
<dbReference type="SUPFAM" id="SSF50044">
    <property type="entry name" value="SH3-domain"/>
    <property type="match status" value="1"/>
</dbReference>
<feature type="coiled-coil region" evidence="4">
    <location>
        <begin position="532"/>
        <end position="559"/>
    </location>
</feature>
<dbReference type="SUPFAM" id="SSF48350">
    <property type="entry name" value="GTPase activation domain, GAP"/>
    <property type="match status" value="1"/>
</dbReference>
<keyword evidence="4" id="KW-0175">Coiled coil</keyword>
<feature type="compositionally biased region" description="Basic and acidic residues" evidence="5">
    <location>
        <begin position="454"/>
        <end position="465"/>
    </location>
</feature>
<protein>
    <submittedName>
        <fullName evidence="9">Rho/rac/cdc gtpase-activating protein</fullName>
    </submittedName>
</protein>
<dbReference type="Gene3D" id="2.30.29.30">
    <property type="entry name" value="Pleckstrin-homology domain (PH domain)/Phosphotyrosine-binding domain (PTB)"/>
    <property type="match status" value="1"/>
</dbReference>
<dbReference type="InterPro" id="IPR001849">
    <property type="entry name" value="PH_domain"/>
</dbReference>